<accession>A0ABX0UJ64</accession>
<organism evidence="1 2">
    <name type="scientific">Dyadobacter arcticus</name>
    <dbReference type="NCBI Taxonomy" id="1078754"/>
    <lineage>
        <taxon>Bacteria</taxon>
        <taxon>Pseudomonadati</taxon>
        <taxon>Bacteroidota</taxon>
        <taxon>Cytophagia</taxon>
        <taxon>Cytophagales</taxon>
        <taxon>Spirosomataceae</taxon>
        <taxon>Dyadobacter</taxon>
    </lineage>
</organism>
<gene>
    <name evidence="1" type="ORF">FHS68_002218</name>
</gene>
<dbReference type="Proteomes" id="UP001179181">
    <property type="component" value="Unassembled WGS sequence"/>
</dbReference>
<reference evidence="1 2" key="1">
    <citation type="submission" date="2020-03" db="EMBL/GenBank/DDBJ databases">
        <title>Genomic Encyclopedia of Type Strains, Phase IV (KMG-IV): sequencing the most valuable type-strain genomes for metagenomic binning, comparative biology and taxonomic classification.</title>
        <authorList>
            <person name="Goeker M."/>
        </authorList>
    </citation>
    <scope>NUCLEOTIDE SEQUENCE [LARGE SCALE GENOMIC DNA]</scope>
    <source>
        <strain evidence="1 2">DSM 102865</strain>
    </source>
</reference>
<sequence>MSLYLMNEDILSFVWRFQYFNTTNLQTDDNVSVSILRTGYKNANAGPDFSQAAVIIDNVHWHGSIEIHVRSSDWFLHTHEKDLAYEGVILHVVWENDRPIIRKDGTMIPTLSLKGLVNAAVLERYAMLQDVKEGIPCAGMFQEILDIHKYAMLDRVLMGRLDRKAGEVMHLFENNQNDWEKTAYQWLGRHFGFKLNDHAFLRLTQIAPWKIIQKHRVRLVQIEALLFGMAGLIPEDSDENYVRLLRKEFLFLTTKYELTEKVMWAHEWKYAKLRPAGFPTVRLAQLAKLLSREGSLFLMLTSAQSITDLQEIFHGTQSEYWTEHYVFGKKSKNKVPAMGKDASALLVINVVVPLLVAFSKQRQQPELLDKAIYWLSQVPAENNRITRDWATLGMRVNTAADSQALIEWYNNFCSTRKCLDCTVGGILVRTSSLLQD</sequence>
<proteinExistence type="predicted"/>
<comment type="caution">
    <text evidence="1">The sequence shown here is derived from an EMBL/GenBank/DDBJ whole genome shotgun (WGS) entry which is preliminary data.</text>
</comment>
<protein>
    <recommendedName>
        <fullName evidence="3">DUF2851 family protein</fullName>
    </recommendedName>
</protein>
<evidence type="ECO:0008006" key="3">
    <source>
        <dbReference type="Google" id="ProtNLM"/>
    </source>
</evidence>
<dbReference type="Pfam" id="PF11013">
    <property type="entry name" value="DUF2851"/>
    <property type="match status" value="1"/>
</dbReference>
<dbReference type="RefSeq" id="WP_229211849.1">
    <property type="nucleotide sequence ID" value="NZ_JAASQJ010000002.1"/>
</dbReference>
<evidence type="ECO:0000313" key="1">
    <source>
        <dbReference type="EMBL" id="NIJ53048.1"/>
    </source>
</evidence>
<keyword evidence="2" id="KW-1185">Reference proteome</keyword>
<name>A0ABX0UJ64_9BACT</name>
<dbReference type="InterPro" id="IPR021272">
    <property type="entry name" value="DUF2851"/>
</dbReference>
<evidence type="ECO:0000313" key="2">
    <source>
        <dbReference type="Proteomes" id="UP001179181"/>
    </source>
</evidence>
<dbReference type="EMBL" id="JAASQJ010000002">
    <property type="protein sequence ID" value="NIJ53048.1"/>
    <property type="molecule type" value="Genomic_DNA"/>
</dbReference>